<evidence type="ECO:0000313" key="2">
    <source>
        <dbReference type="Proteomes" id="UP000234460"/>
    </source>
</evidence>
<protein>
    <submittedName>
        <fullName evidence="1">Uncharacterized protein</fullName>
    </submittedName>
</protein>
<dbReference type="AlphaFoldDB" id="A0AAQ1P0X6"/>
<gene>
    <name evidence="1" type="ORF">LMANV2_710003</name>
</gene>
<evidence type="ECO:0000313" key="1">
    <source>
        <dbReference type="EMBL" id="SOR63519.1"/>
    </source>
</evidence>
<sequence>MRLELLKSSQIAKYDLQSDHRSDTLSFTKMWELLHLIKNFQRL</sequence>
<dbReference type="EMBL" id="OEJX01000069">
    <property type="protein sequence ID" value="SOR63519.1"/>
    <property type="molecule type" value="Genomic_DNA"/>
</dbReference>
<organism evidence="1 2">
    <name type="scientific">Leptospira interrogans serovar Manilae</name>
    <dbReference type="NCBI Taxonomy" id="214675"/>
    <lineage>
        <taxon>Bacteria</taxon>
        <taxon>Pseudomonadati</taxon>
        <taxon>Spirochaetota</taxon>
        <taxon>Spirochaetia</taxon>
        <taxon>Leptospirales</taxon>
        <taxon>Leptospiraceae</taxon>
        <taxon>Leptospira</taxon>
    </lineage>
</organism>
<accession>A0AAQ1P0X6</accession>
<proteinExistence type="predicted"/>
<reference evidence="1 2" key="1">
    <citation type="submission" date="2017-11" db="EMBL/GenBank/DDBJ databases">
        <authorList>
            <person name="Lechat P."/>
        </authorList>
    </citation>
    <scope>NUCLEOTIDE SEQUENCE [LARGE SCALE GENOMIC DNA]</scope>
    <source>
        <strain evidence="1">L495</strain>
    </source>
</reference>
<name>A0AAQ1P0X6_LEPIR</name>
<comment type="caution">
    <text evidence="1">The sequence shown here is derived from an EMBL/GenBank/DDBJ whole genome shotgun (WGS) entry which is preliminary data.</text>
</comment>
<dbReference type="Proteomes" id="UP000234460">
    <property type="component" value="Chromosome LMANV2"/>
</dbReference>